<dbReference type="EMBL" id="MH720465">
    <property type="protein sequence ID" value="AZB50423.1"/>
    <property type="molecule type" value="Viral_cRNA"/>
</dbReference>
<evidence type="ECO:0000313" key="2">
    <source>
        <dbReference type="EMBL" id="APR74653.1"/>
    </source>
</evidence>
<evidence type="ECO:0000313" key="5">
    <source>
        <dbReference type="EMBL" id="AZB50430.1"/>
    </source>
</evidence>
<accession>A0A1P8D6S5</accession>
<evidence type="ECO:0000313" key="15">
    <source>
        <dbReference type="Proteomes" id="UP000289491"/>
    </source>
</evidence>
<dbReference type="GeneID" id="41700834"/>
<dbReference type="EMBL" id="MH720466">
    <property type="protein sequence ID" value="AZB50430.1"/>
    <property type="molecule type" value="Viral_cRNA"/>
</dbReference>
<evidence type="ECO:0000313" key="4">
    <source>
        <dbReference type="EMBL" id="AZB50423.1"/>
    </source>
</evidence>
<dbReference type="EMBL" id="MH720464">
    <property type="protein sequence ID" value="AZB50416.1"/>
    <property type="molecule type" value="Viral_cRNA"/>
</dbReference>
<evidence type="ECO:0000313" key="9">
    <source>
        <dbReference type="EMBL" id="AZB50458.1"/>
    </source>
</evidence>
<evidence type="ECO:0000256" key="1">
    <source>
        <dbReference type="SAM" id="Phobius"/>
    </source>
</evidence>
<organism evidence="2">
    <name type="scientific">Rice stripe mosaic virus</name>
    <dbReference type="NCBI Taxonomy" id="1931356"/>
    <lineage>
        <taxon>Viruses</taxon>
        <taxon>Riboviria</taxon>
        <taxon>Orthornavirae</taxon>
        <taxon>Negarnaviricota</taxon>
        <taxon>Haploviricotina</taxon>
        <taxon>Monjiviricetes</taxon>
        <taxon>Mononegavirales</taxon>
        <taxon>Rhabdoviridae</taxon>
        <taxon>Betarhabdovirinae</taxon>
        <taxon>Betacytorhabdovirus</taxon>
        <taxon>Betacytorhabdovirus oryzae</taxon>
        <taxon>Cytorhabdovirus oryzae</taxon>
    </lineage>
</organism>
<evidence type="ECO:0000313" key="8">
    <source>
        <dbReference type="EMBL" id="AZB50451.1"/>
    </source>
</evidence>
<evidence type="ECO:0000313" key="11">
    <source>
        <dbReference type="EMBL" id="AZB50472.1"/>
    </source>
</evidence>
<evidence type="ECO:0000313" key="13">
    <source>
        <dbReference type="EMBL" id="AZB50486.1"/>
    </source>
</evidence>
<dbReference type="EMBL" id="MH720473">
    <property type="protein sequence ID" value="AZB50479.1"/>
    <property type="molecule type" value="Viral_cRNA"/>
</dbReference>
<reference evidence="2" key="1">
    <citation type="journal article" date="2017" name="Front. Microbiol.">
        <title>Rice Stripe Mosaic Virus, a Novel Cytorhabdovirus Infecting Rice via Leafhopper Transmission.</title>
        <authorList>
            <person name="Yang X."/>
            <person name="Huang J."/>
            <person name="Liu C."/>
            <person name="Chen B."/>
            <person name="Zhang T."/>
            <person name="Zhou G."/>
        </authorList>
    </citation>
    <scope>NUCLEOTIDE SEQUENCE [LARGE SCALE GENOMIC DNA]</scope>
    <source>
        <strain evidence="2">GD-LD</strain>
    </source>
</reference>
<dbReference type="EMBL" id="MH720471">
    <property type="protein sequence ID" value="AZB50465.1"/>
    <property type="molecule type" value="Viral_cRNA"/>
</dbReference>
<dbReference type="KEGG" id="vg:41700834"/>
<dbReference type="EMBL" id="MH720467">
    <property type="protein sequence ID" value="AZB50437.1"/>
    <property type="molecule type" value="Viral_cRNA"/>
</dbReference>
<evidence type="ECO:0000313" key="3">
    <source>
        <dbReference type="EMBL" id="AZB50416.1"/>
    </source>
</evidence>
<dbReference type="RefSeq" id="YP_009553368.1">
    <property type="nucleotide sequence ID" value="NC_040786.1"/>
</dbReference>
<keyword evidence="15" id="KW-1185">Reference proteome</keyword>
<name>A0A1P8D6S5_9RHAB</name>
<dbReference type="EMBL" id="MH720470">
    <property type="protein sequence ID" value="AZB50458.1"/>
    <property type="molecule type" value="Viral_cRNA"/>
</dbReference>
<dbReference type="EMBL" id="KX525586">
    <property type="protein sequence ID" value="APR74653.1"/>
    <property type="molecule type" value="Viral_cRNA"/>
</dbReference>
<dbReference type="EMBL" id="MH720468">
    <property type="protein sequence ID" value="AZB50444.1"/>
    <property type="molecule type" value="Viral_cRNA"/>
</dbReference>
<dbReference type="EMBL" id="MH720475">
    <property type="protein sequence ID" value="AZB50493.1"/>
    <property type="molecule type" value="Viral_cRNA"/>
</dbReference>
<sequence length="66" mass="8014">MEFNWPWGQNSETEITKNLRFEDIKVMAIIILVWVKCLLIYHFKRKIRRLRSLLIKGSSQWVLHDA</sequence>
<keyword evidence="1" id="KW-0472">Membrane</keyword>
<keyword evidence="1" id="KW-1133">Transmembrane helix</keyword>
<reference evidence="3" key="3">
    <citation type="submission" date="2018-08" db="EMBL/GenBank/DDBJ databases">
        <authorList>
            <person name="Yang X."/>
            <person name="Zhou G."/>
        </authorList>
    </citation>
    <scope>NUCLEOTIDE SEQUENCE</scope>
    <source>
        <strain evidence="11">HZ5</strain>
        <strain evidence="12">HZ7</strain>
        <strain evidence="5">LJ1</strain>
        <strain evidence="6">LJ2</strain>
        <strain evidence="13">LS</strain>
        <strain evidence="7">SG1</strain>
        <strain evidence="8">SG2</strain>
        <strain evidence="14">TM</strain>
        <strain evidence="3">TP1</strain>
        <strain evidence="4">TP2</strain>
        <strain evidence="10">WZ12</strain>
        <strain evidence="9">WZ9</strain>
    </source>
</reference>
<dbReference type="EMBL" id="MH720469">
    <property type="protein sequence ID" value="AZB50451.1"/>
    <property type="molecule type" value="Viral_cRNA"/>
</dbReference>
<evidence type="ECO:0000313" key="6">
    <source>
        <dbReference type="EMBL" id="AZB50437.1"/>
    </source>
</evidence>
<feature type="transmembrane region" description="Helical" evidence="1">
    <location>
        <begin position="24"/>
        <end position="43"/>
    </location>
</feature>
<keyword evidence="1" id="KW-0812">Transmembrane</keyword>
<proteinExistence type="predicted"/>
<evidence type="ECO:0000313" key="10">
    <source>
        <dbReference type="EMBL" id="AZB50465.1"/>
    </source>
</evidence>
<evidence type="ECO:0000313" key="12">
    <source>
        <dbReference type="EMBL" id="AZB50479.1"/>
    </source>
</evidence>
<dbReference type="EMBL" id="MH720472">
    <property type="protein sequence ID" value="AZB50472.1"/>
    <property type="molecule type" value="Viral_cRNA"/>
</dbReference>
<evidence type="ECO:0000313" key="14">
    <source>
        <dbReference type="EMBL" id="AZB50493.1"/>
    </source>
</evidence>
<dbReference type="EMBL" id="MH720474">
    <property type="protein sequence ID" value="AZB50486.1"/>
    <property type="molecule type" value="Viral_cRNA"/>
</dbReference>
<protein>
    <submittedName>
        <fullName evidence="2">P6 protein</fullName>
    </submittedName>
</protein>
<evidence type="ECO:0000313" key="7">
    <source>
        <dbReference type="EMBL" id="AZB50444.1"/>
    </source>
</evidence>
<dbReference type="Proteomes" id="UP000289491">
    <property type="component" value="Segment"/>
</dbReference>
<reference evidence="2" key="2">
    <citation type="submission" date="2018-05" db="EMBL/GenBank/DDBJ databases">
        <authorList>
            <person name="Lanie J.A."/>
            <person name="Ng W.-L."/>
            <person name="Kazmierczak K.M."/>
            <person name="Andrzejewski T.M."/>
            <person name="Davidsen T.M."/>
            <person name="Wayne K.J."/>
            <person name="Tettelin H."/>
            <person name="Glass J.I."/>
            <person name="Rusch D."/>
            <person name="Podicherti R."/>
            <person name="Tsui H.-C.T."/>
            <person name="Winkler M.E."/>
        </authorList>
    </citation>
    <scope>NUCLEOTIDE SEQUENCE</scope>
    <source>
        <strain evidence="2">GD-LD</strain>
    </source>
</reference>